<reference evidence="2" key="1">
    <citation type="journal article" date="2014" name="Front. Microbiol.">
        <title>High frequency of phylogenetically diverse reductive dehalogenase-homologous genes in deep subseafloor sedimentary metagenomes.</title>
        <authorList>
            <person name="Kawai M."/>
            <person name="Futagami T."/>
            <person name="Toyoda A."/>
            <person name="Takaki Y."/>
            <person name="Nishi S."/>
            <person name="Hori S."/>
            <person name="Arai W."/>
            <person name="Tsubouchi T."/>
            <person name="Morono Y."/>
            <person name="Uchiyama I."/>
            <person name="Ito T."/>
            <person name="Fujiyama A."/>
            <person name="Inagaki F."/>
            <person name="Takami H."/>
        </authorList>
    </citation>
    <scope>NUCLEOTIDE SEQUENCE</scope>
    <source>
        <strain evidence="2">Expedition CK06-06</strain>
    </source>
</reference>
<dbReference type="AlphaFoldDB" id="X0Y9H0"/>
<dbReference type="InterPro" id="IPR001667">
    <property type="entry name" value="DDH_dom"/>
</dbReference>
<dbReference type="PANTHER" id="PTHR30255:SF2">
    <property type="entry name" value="SINGLE-STRANDED-DNA-SPECIFIC EXONUCLEASE RECJ"/>
    <property type="match status" value="1"/>
</dbReference>
<evidence type="ECO:0000313" key="2">
    <source>
        <dbReference type="EMBL" id="GAG33501.1"/>
    </source>
</evidence>
<feature type="non-terminal residue" evidence="2">
    <location>
        <position position="187"/>
    </location>
</feature>
<proteinExistence type="predicted"/>
<feature type="domain" description="DDH" evidence="1">
    <location>
        <begin position="52"/>
        <end position="181"/>
    </location>
</feature>
<dbReference type="GO" id="GO:0004527">
    <property type="term" value="F:exonuclease activity"/>
    <property type="evidence" value="ECO:0007669"/>
    <property type="project" value="UniProtKB-KW"/>
</dbReference>
<dbReference type="EMBL" id="BARS01049485">
    <property type="protein sequence ID" value="GAG33501.1"/>
    <property type="molecule type" value="Genomic_DNA"/>
</dbReference>
<dbReference type="InterPro" id="IPR051673">
    <property type="entry name" value="SSDNA_exonuclease_RecJ"/>
</dbReference>
<gene>
    <name evidence="2" type="ORF">S01H1_74018</name>
</gene>
<name>X0Y9H0_9ZZZZ</name>
<dbReference type="SUPFAM" id="SSF64182">
    <property type="entry name" value="DHH phosphoesterases"/>
    <property type="match status" value="1"/>
</dbReference>
<organism evidence="2">
    <name type="scientific">marine sediment metagenome</name>
    <dbReference type="NCBI Taxonomy" id="412755"/>
    <lineage>
        <taxon>unclassified sequences</taxon>
        <taxon>metagenomes</taxon>
        <taxon>ecological metagenomes</taxon>
    </lineage>
</organism>
<accession>X0Y9H0</accession>
<sequence length="187" mass="20160">MAQVLINRGLTDAQNASVFLRPKLTQLIDPAEMPGIEPAIHRLKQAITNKEKITVYGDYDVDGITGVAILWQVLTLLGADVDYYIPHRIDEGYGLNPEAIRTLAKSGTKLLVTVDCGVTAYISAELAGQLGLDLIITDHHQIGAQTICGLPKAVAIVHPALKKSYPNQDSAGAMVAFKLAWAIANEF</sequence>
<protein>
    <recommendedName>
        <fullName evidence="1">DDH domain-containing protein</fullName>
    </recommendedName>
</protein>
<comment type="caution">
    <text evidence="2">The sequence shown here is derived from an EMBL/GenBank/DDBJ whole genome shotgun (WGS) entry which is preliminary data.</text>
</comment>
<evidence type="ECO:0000259" key="1">
    <source>
        <dbReference type="Pfam" id="PF01368"/>
    </source>
</evidence>
<dbReference type="Pfam" id="PF01368">
    <property type="entry name" value="DHH"/>
    <property type="match status" value="1"/>
</dbReference>
<dbReference type="PANTHER" id="PTHR30255">
    <property type="entry name" value="SINGLE-STRANDED-DNA-SPECIFIC EXONUCLEASE RECJ"/>
    <property type="match status" value="1"/>
</dbReference>
<dbReference type="Gene3D" id="3.90.1640.30">
    <property type="match status" value="1"/>
</dbReference>
<dbReference type="InterPro" id="IPR038763">
    <property type="entry name" value="DHH_sf"/>
</dbReference>